<dbReference type="Proteomes" id="UP000005240">
    <property type="component" value="Unassembled WGS sequence"/>
</dbReference>
<proteinExistence type="predicted"/>
<reference evidence="2" key="2">
    <citation type="submission" date="2016-05" db="EMBL/GenBank/DDBJ databases">
        <title>Comparative analysis highlights variable genome content of wheat rusts and divergence of the mating loci.</title>
        <authorList>
            <person name="Cuomo C.A."/>
            <person name="Bakkeren G."/>
            <person name="Szabo L."/>
            <person name="Khalil H."/>
            <person name="Joly D."/>
            <person name="Goldberg J."/>
            <person name="Young S."/>
            <person name="Zeng Q."/>
            <person name="Fellers J."/>
        </authorList>
    </citation>
    <scope>NUCLEOTIDE SEQUENCE [LARGE SCALE GENOMIC DNA]</scope>
    <source>
        <strain evidence="2">1-1 BBBD Race 1</strain>
    </source>
</reference>
<organism evidence="2">
    <name type="scientific">Puccinia triticina (isolate 1-1 / race 1 (BBBD))</name>
    <name type="common">Brown leaf rust fungus</name>
    <dbReference type="NCBI Taxonomy" id="630390"/>
    <lineage>
        <taxon>Eukaryota</taxon>
        <taxon>Fungi</taxon>
        <taxon>Dikarya</taxon>
        <taxon>Basidiomycota</taxon>
        <taxon>Pucciniomycotina</taxon>
        <taxon>Pucciniomycetes</taxon>
        <taxon>Pucciniales</taxon>
        <taxon>Pucciniaceae</taxon>
        <taxon>Puccinia</taxon>
    </lineage>
</organism>
<dbReference type="VEuPathDB" id="FungiDB:PTTG_29751"/>
<feature type="region of interest" description="Disordered" evidence="1">
    <location>
        <begin position="235"/>
        <end position="257"/>
    </location>
</feature>
<sequence>MATASGEDTSTGSDDDSGSDDTVRGVQPRGRHVQLPVGDKDCPRLFPDELDVVRQTILHTVLPSWIDRVPQNLGSACHGSLKAAEWLILYKFYYTIALIPLWIRSKDEGSPSQSNTRTSLLLESTTTLSQVAHFLTLPTIKVQDLPELDSLILKYRQCLLTGWPGKSSKPNLHLTQHFSDVIRRFGPPRSTAAWAQERVNGMLQRLPTNNHPDNIPKTLLNKWHINSNLRSLENEPSYVRSSTEQDLEIAASTTTQL</sequence>
<reference evidence="2" key="1">
    <citation type="submission" date="2009-11" db="EMBL/GenBank/DDBJ databases">
        <authorList>
            <consortium name="The Broad Institute Genome Sequencing Platform"/>
            <person name="Ward D."/>
            <person name="Feldgarden M."/>
            <person name="Earl A."/>
            <person name="Young S.K."/>
            <person name="Zeng Q."/>
            <person name="Koehrsen M."/>
            <person name="Alvarado L."/>
            <person name="Berlin A."/>
            <person name="Bochicchio J."/>
            <person name="Borenstein D."/>
            <person name="Chapman S.B."/>
            <person name="Chen Z."/>
            <person name="Engels R."/>
            <person name="Freedman E."/>
            <person name="Gellesch M."/>
            <person name="Goldberg J."/>
            <person name="Griggs A."/>
            <person name="Gujja S."/>
            <person name="Heilman E."/>
            <person name="Heiman D."/>
            <person name="Hepburn T."/>
            <person name="Howarth C."/>
            <person name="Jen D."/>
            <person name="Larson L."/>
            <person name="Lewis B."/>
            <person name="Mehta T."/>
            <person name="Park D."/>
            <person name="Pearson M."/>
            <person name="Roberts A."/>
            <person name="Saif S."/>
            <person name="Shea T."/>
            <person name="Shenoy N."/>
            <person name="Sisk P."/>
            <person name="Stolte C."/>
            <person name="Sykes S."/>
            <person name="Thomson T."/>
            <person name="Walk T."/>
            <person name="White J."/>
            <person name="Yandava C."/>
            <person name="Izard J."/>
            <person name="Baranova O.V."/>
            <person name="Blanton J.M."/>
            <person name="Tanner A.C."/>
            <person name="Dewhirst F.E."/>
            <person name="Haas B."/>
            <person name="Nusbaum C."/>
            <person name="Birren B."/>
        </authorList>
    </citation>
    <scope>NUCLEOTIDE SEQUENCE [LARGE SCALE GENOMIC DNA]</scope>
    <source>
        <strain evidence="2">1-1 BBBD Race 1</strain>
    </source>
</reference>
<feature type="region of interest" description="Disordered" evidence="1">
    <location>
        <begin position="1"/>
        <end position="37"/>
    </location>
</feature>
<evidence type="ECO:0000313" key="4">
    <source>
        <dbReference type="Proteomes" id="UP000005240"/>
    </source>
</evidence>
<dbReference type="EMBL" id="ADAS02000848">
    <property type="protein sequence ID" value="OAV86738.1"/>
    <property type="molecule type" value="Genomic_DNA"/>
</dbReference>
<accession>A0A180G2D0</accession>
<gene>
    <name evidence="2" type="ORF">PTTG_29751</name>
</gene>
<dbReference type="AlphaFoldDB" id="A0A180G2D0"/>
<dbReference type="OrthoDB" id="3247418at2759"/>
<feature type="compositionally biased region" description="Low complexity" evidence="1">
    <location>
        <begin position="1"/>
        <end position="12"/>
    </location>
</feature>
<reference evidence="3" key="4">
    <citation type="submission" date="2025-05" db="UniProtKB">
        <authorList>
            <consortium name="EnsemblFungi"/>
        </authorList>
    </citation>
    <scope>IDENTIFICATION</scope>
    <source>
        <strain evidence="3">isolate 1-1 / race 1 (BBBD)</strain>
    </source>
</reference>
<dbReference type="EnsemblFungi" id="PTTG_29751-t43_1">
    <property type="protein sequence ID" value="PTTG_29751-t43_1-p1"/>
    <property type="gene ID" value="PTTG_29751"/>
</dbReference>
<evidence type="ECO:0000313" key="2">
    <source>
        <dbReference type="EMBL" id="OAV86738.1"/>
    </source>
</evidence>
<name>A0A180G2D0_PUCT1</name>
<evidence type="ECO:0000256" key="1">
    <source>
        <dbReference type="SAM" id="MobiDB-lite"/>
    </source>
</evidence>
<protein>
    <submittedName>
        <fullName evidence="2 3">Uncharacterized protein</fullName>
    </submittedName>
</protein>
<evidence type="ECO:0000313" key="3">
    <source>
        <dbReference type="EnsemblFungi" id="PTTG_29751-t43_1-p1"/>
    </source>
</evidence>
<keyword evidence="4" id="KW-1185">Reference proteome</keyword>
<dbReference type="STRING" id="630390.A0A180G2D0"/>
<reference evidence="3 4" key="3">
    <citation type="journal article" date="2017" name="G3 (Bethesda)">
        <title>Comparative analysis highlights variable genome content of wheat rusts and divergence of the mating loci.</title>
        <authorList>
            <person name="Cuomo C.A."/>
            <person name="Bakkeren G."/>
            <person name="Khalil H.B."/>
            <person name="Panwar V."/>
            <person name="Joly D."/>
            <person name="Linning R."/>
            <person name="Sakthikumar S."/>
            <person name="Song X."/>
            <person name="Adiconis X."/>
            <person name="Fan L."/>
            <person name="Goldberg J.M."/>
            <person name="Levin J.Z."/>
            <person name="Young S."/>
            <person name="Zeng Q."/>
            <person name="Anikster Y."/>
            <person name="Bruce M."/>
            <person name="Wang M."/>
            <person name="Yin C."/>
            <person name="McCallum B."/>
            <person name="Szabo L.J."/>
            <person name="Hulbert S."/>
            <person name="Chen X."/>
            <person name="Fellers J.P."/>
        </authorList>
    </citation>
    <scope>NUCLEOTIDE SEQUENCE</scope>
    <source>
        <strain evidence="3">isolate 1-1 / race 1 (BBBD)</strain>
        <strain evidence="4">Isolate 1-1 / race 1 (BBBD)</strain>
    </source>
</reference>